<keyword evidence="1" id="KW-0472">Membrane</keyword>
<evidence type="ECO:0000256" key="1">
    <source>
        <dbReference type="SAM" id="Phobius"/>
    </source>
</evidence>
<keyword evidence="3" id="KW-1185">Reference proteome</keyword>
<proteinExistence type="predicted"/>
<evidence type="ECO:0000313" key="2">
    <source>
        <dbReference type="EMBL" id="MBE1207768.1"/>
    </source>
</evidence>
<dbReference type="Proteomes" id="UP000598227">
    <property type="component" value="Unassembled WGS sequence"/>
</dbReference>
<evidence type="ECO:0000313" key="3">
    <source>
        <dbReference type="Proteomes" id="UP000598227"/>
    </source>
</evidence>
<organism evidence="2 3">
    <name type="scientific">Aminobacter carboxidus</name>
    <dbReference type="NCBI Taxonomy" id="376165"/>
    <lineage>
        <taxon>Bacteria</taxon>
        <taxon>Pseudomonadati</taxon>
        <taxon>Pseudomonadota</taxon>
        <taxon>Alphaproteobacteria</taxon>
        <taxon>Hyphomicrobiales</taxon>
        <taxon>Phyllobacteriaceae</taxon>
        <taxon>Aminobacter</taxon>
    </lineage>
</organism>
<dbReference type="EMBL" id="JACZEP010000013">
    <property type="protein sequence ID" value="MBE1207768.1"/>
    <property type="molecule type" value="Genomic_DNA"/>
</dbReference>
<feature type="transmembrane region" description="Helical" evidence="1">
    <location>
        <begin position="52"/>
        <end position="72"/>
    </location>
</feature>
<feature type="transmembrane region" description="Helical" evidence="1">
    <location>
        <begin position="20"/>
        <end position="40"/>
    </location>
</feature>
<name>A0ABR9GVQ0_9HYPH</name>
<accession>A0ABR9GVQ0</accession>
<reference evidence="2 3" key="1">
    <citation type="submission" date="2020-09" db="EMBL/GenBank/DDBJ databases">
        <title>Draft Genome Sequence of Aminobacter carboxidus type strain DSM 1086, a soil Gram-negative carboxydobacterium.</title>
        <authorList>
            <person name="Turrini P."/>
            <person name="Tescari M."/>
            <person name="Artuso I."/>
            <person name="Lugli G.A."/>
            <person name="Frangipani E."/>
            <person name="Ventura M."/>
            <person name="Visca P."/>
        </authorList>
    </citation>
    <scope>NUCLEOTIDE SEQUENCE [LARGE SCALE GENOMIC DNA]</scope>
    <source>
        <strain evidence="2 3">DSM 1086</strain>
    </source>
</reference>
<protein>
    <recommendedName>
        <fullName evidence="4">DUF2244 domain-containing protein</fullName>
    </recommendedName>
</protein>
<keyword evidence="1" id="KW-1133">Transmembrane helix</keyword>
<dbReference type="RefSeq" id="WP_192568545.1">
    <property type="nucleotide sequence ID" value="NZ_JACZEP010000013.1"/>
</dbReference>
<keyword evidence="1" id="KW-0812">Transmembrane</keyword>
<sequence length="160" mass="18016">MDEIDGDGLLRHDIPAHPALRAGLVAIGAFVVVIATWELYRGVWPLNATSPFFLFIILGAWSVGMPMIWGGLTGPAVHWTVGPSRIEIVQKRPFQRDKHHVFQPGQIERFETLECPAMESDSTWRVTIVGRDSSRFDTRHFGTRKTADAFRGRIESLFNS</sequence>
<gene>
    <name evidence="2" type="ORF">IHE39_26105</name>
</gene>
<comment type="caution">
    <text evidence="2">The sequence shown here is derived from an EMBL/GenBank/DDBJ whole genome shotgun (WGS) entry which is preliminary data.</text>
</comment>
<evidence type="ECO:0008006" key="4">
    <source>
        <dbReference type="Google" id="ProtNLM"/>
    </source>
</evidence>